<evidence type="ECO:0000313" key="3">
    <source>
        <dbReference type="EMBL" id="KAF3435376.1"/>
    </source>
</evidence>
<reference evidence="3" key="1">
    <citation type="submission" date="2020-03" db="EMBL/GenBank/DDBJ databases">
        <title>A high-quality chromosome-level genome assembly of a woody plant with both climbing and erect habits, Rhamnella rubrinervis.</title>
        <authorList>
            <person name="Lu Z."/>
            <person name="Yang Y."/>
            <person name="Zhu X."/>
            <person name="Sun Y."/>
        </authorList>
    </citation>
    <scope>NUCLEOTIDE SEQUENCE</scope>
    <source>
        <strain evidence="3">BYM</strain>
        <tissue evidence="3">Leaf</tissue>
    </source>
</reference>
<dbReference type="Proteomes" id="UP000796880">
    <property type="component" value="Unassembled WGS sequence"/>
</dbReference>
<feature type="domain" description="Alpha/beta hydrolase fold-3" evidence="2">
    <location>
        <begin position="262"/>
        <end position="317"/>
    </location>
</feature>
<organism evidence="3 4">
    <name type="scientific">Rhamnella rubrinervis</name>
    <dbReference type="NCBI Taxonomy" id="2594499"/>
    <lineage>
        <taxon>Eukaryota</taxon>
        <taxon>Viridiplantae</taxon>
        <taxon>Streptophyta</taxon>
        <taxon>Embryophyta</taxon>
        <taxon>Tracheophyta</taxon>
        <taxon>Spermatophyta</taxon>
        <taxon>Magnoliopsida</taxon>
        <taxon>eudicotyledons</taxon>
        <taxon>Gunneridae</taxon>
        <taxon>Pentapetalae</taxon>
        <taxon>rosids</taxon>
        <taxon>fabids</taxon>
        <taxon>Rosales</taxon>
        <taxon>Rhamnaceae</taxon>
        <taxon>rhamnoid group</taxon>
        <taxon>Rhamneae</taxon>
        <taxon>Rhamnella</taxon>
    </lineage>
</organism>
<protein>
    <recommendedName>
        <fullName evidence="2">Alpha/beta hydrolase fold-3 domain-containing protein</fullName>
    </recommendedName>
</protein>
<evidence type="ECO:0000313" key="4">
    <source>
        <dbReference type="Proteomes" id="UP000796880"/>
    </source>
</evidence>
<comment type="caution">
    <text evidence="3">The sequence shown here is derived from an EMBL/GenBank/DDBJ whole genome shotgun (WGS) entry which is preliminary data.</text>
</comment>
<comment type="similarity">
    <text evidence="1">Belongs to the 'GDXG' lipolytic enzyme family.</text>
</comment>
<gene>
    <name evidence="3" type="ORF">FNV43_RR22465</name>
</gene>
<dbReference type="PANTHER" id="PTHR23024:SF429">
    <property type="entry name" value="ALPHA_BETA HYDROLASE FOLD PROTEIN"/>
    <property type="match status" value="1"/>
</dbReference>
<dbReference type="OrthoDB" id="408631at2759"/>
<feature type="domain" description="Alpha/beta hydrolase fold-3" evidence="2">
    <location>
        <begin position="76"/>
        <end position="140"/>
    </location>
</feature>
<proteinExistence type="inferred from homology"/>
<feature type="domain" description="Alpha/beta hydrolase fold-3" evidence="2">
    <location>
        <begin position="154"/>
        <end position="218"/>
    </location>
</feature>
<dbReference type="PANTHER" id="PTHR23024">
    <property type="entry name" value="ARYLACETAMIDE DEACETYLASE"/>
    <property type="match status" value="1"/>
</dbReference>
<dbReference type="GO" id="GO:0016787">
    <property type="term" value="F:hydrolase activity"/>
    <property type="evidence" value="ECO:0007669"/>
    <property type="project" value="InterPro"/>
</dbReference>
<sequence length="366" mass="40809">MDATTDEIIFNFQNKFQIYKSGRIERFTDEDIVPSSPDSDSGVRSKDVVISPQTGLSGRLFLPKITDSTAGKLSLLLYIHGGAFCIESPFSPTYHNYVAALTAKANIVVLSVHYRRATEHLLPIAYEDAWEALQWVIAHSKGDGPEEWLNYGPNDPMLNPGKDPKLGRLGCGKMLIFVAEKDSLRDRGWNYYKAVKESGWGSGSVEIVETEGEGHVFHLLDPDSDKALALMEKTVSFFKQIPQFIYVWVEIGNAPMYTCVNQNSELWLNHHVDFRRVYLAGDSSGTNIAHNVVARAGIAGISGLRIMGMVLFHPFFNNDGERHSGWGGSVEIVETEGEGHVFHLFDPDSYRTMALMEQTVSFLKQG</sequence>
<dbReference type="AlphaFoldDB" id="A0A8K0DVA1"/>
<dbReference type="InterPro" id="IPR013094">
    <property type="entry name" value="AB_hydrolase_3"/>
</dbReference>
<name>A0A8K0DVA1_9ROSA</name>
<dbReference type="Pfam" id="PF07859">
    <property type="entry name" value="Abhydrolase_3"/>
    <property type="match status" value="3"/>
</dbReference>
<evidence type="ECO:0000256" key="1">
    <source>
        <dbReference type="ARBA" id="ARBA00010515"/>
    </source>
</evidence>
<keyword evidence="4" id="KW-1185">Reference proteome</keyword>
<dbReference type="Gene3D" id="3.40.50.1820">
    <property type="entry name" value="alpha/beta hydrolase"/>
    <property type="match status" value="3"/>
</dbReference>
<dbReference type="InterPro" id="IPR050466">
    <property type="entry name" value="Carboxylest/Gibb_receptor"/>
</dbReference>
<evidence type="ECO:0000259" key="2">
    <source>
        <dbReference type="Pfam" id="PF07859"/>
    </source>
</evidence>
<dbReference type="SUPFAM" id="SSF53474">
    <property type="entry name" value="alpha/beta-Hydrolases"/>
    <property type="match status" value="2"/>
</dbReference>
<dbReference type="EMBL" id="VOIH02000010">
    <property type="protein sequence ID" value="KAF3435376.1"/>
    <property type="molecule type" value="Genomic_DNA"/>
</dbReference>
<accession>A0A8K0DVA1</accession>
<dbReference type="InterPro" id="IPR029058">
    <property type="entry name" value="AB_hydrolase_fold"/>
</dbReference>